<accession>A0A2P8IC44</accession>
<dbReference type="EMBL" id="PYAX01000004">
    <property type="protein sequence ID" value="PSL56033.1"/>
    <property type="molecule type" value="Genomic_DNA"/>
</dbReference>
<protein>
    <submittedName>
        <fullName evidence="4">Trypsin-like peptidase</fullName>
    </submittedName>
</protein>
<dbReference type="RefSeq" id="WP_146173836.1">
    <property type="nucleotide sequence ID" value="NZ_PYAX01000004.1"/>
</dbReference>
<sequence>MRALFAAAALLLLTAAPAGAAQPSSPEELAAAIARPAIVLITVEWHGWVRDKRTGEVFGGAKGYVVKATCSGAVIRPDGHVATASHCVHTGPQGGAGALFDAAIEELAAAGRIVDRAKAKAQLAEHAVAEGANPDRPVDRAIQVERMEATGDGPIRDIAPATVVDLVAPTDGDVAVLKVPRDNLPSLEIRADQTPVGTPILAIGYPGSAGAAVDPSLEPSNKNGQVSARRTQNDRPFYEFSAAATHGMSGGPLVDMEGRVVGVVSQGSPGETQSFNFAAASTTLLDVLAGKDVKAEPGEHDLAYRAALDSYFADDFDGAVEGFDDVLATSPGHLQASEYRRLAVDRGGSAGGGTTLLIVFAVLCGGVAVATATAGTAIALSRRRRLTGPVGPGPGSVPVMGSDVDTPPFGFPAPVVRPPAEAGTVTVERAADAVQNEAPTVKVEQDAPTAKVEDAPTVKVEGEDDGPSRRDPAAD</sequence>
<dbReference type="OrthoDB" id="3497273at2"/>
<dbReference type="Gene3D" id="2.40.10.10">
    <property type="entry name" value="Trypsin-like serine proteases"/>
    <property type="match status" value="2"/>
</dbReference>
<evidence type="ECO:0000313" key="4">
    <source>
        <dbReference type="EMBL" id="PSL56033.1"/>
    </source>
</evidence>
<feature type="compositionally biased region" description="Basic and acidic residues" evidence="1">
    <location>
        <begin position="466"/>
        <end position="475"/>
    </location>
</feature>
<proteinExistence type="predicted"/>
<keyword evidence="2" id="KW-1133">Transmembrane helix</keyword>
<feature type="region of interest" description="Disordered" evidence="1">
    <location>
        <begin position="432"/>
        <end position="475"/>
    </location>
</feature>
<keyword evidence="2" id="KW-0812">Transmembrane</keyword>
<keyword evidence="3" id="KW-0732">Signal</keyword>
<dbReference type="Proteomes" id="UP000241118">
    <property type="component" value="Unassembled WGS sequence"/>
</dbReference>
<evidence type="ECO:0000313" key="5">
    <source>
        <dbReference type="Proteomes" id="UP000241118"/>
    </source>
</evidence>
<dbReference type="Pfam" id="PF13365">
    <property type="entry name" value="Trypsin_2"/>
    <property type="match status" value="1"/>
</dbReference>
<dbReference type="InterPro" id="IPR043504">
    <property type="entry name" value="Peptidase_S1_PA_chymotrypsin"/>
</dbReference>
<keyword evidence="5" id="KW-1185">Reference proteome</keyword>
<dbReference type="AlphaFoldDB" id="A0A2P8IC44"/>
<evidence type="ECO:0000256" key="3">
    <source>
        <dbReference type="SAM" id="SignalP"/>
    </source>
</evidence>
<dbReference type="SUPFAM" id="SSF50494">
    <property type="entry name" value="Trypsin-like serine proteases"/>
    <property type="match status" value="1"/>
</dbReference>
<comment type="caution">
    <text evidence="4">The sequence shown here is derived from an EMBL/GenBank/DDBJ whole genome shotgun (WGS) entry which is preliminary data.</text>
</comment>
<feature type="region of interest" description="Disordered" evidence="1">
    <location>
        <begin position="211"/>
        <end position="230"/>
    </location>
</feature>
<name>A0A2P8IC44_SACCR</name>
<dbReference type="InterPro" id="IPR009003">
    <property type="entry name" value="Peptidase_S1_PA"/>
</dbReference>
<feature type="chain" id="PRO_5015183462" evidence="3">
    <location>
        <begin position="21"/>
        <end position="475"/>
    </location>
</feature>
<evidence type="ECO:0000256" key="2">
    <source>
        <dbReference type="SAM" id="Phobius"/>
    </source>
</evidence>
<dbReference type="PANTHER" id="PTHR43019:SF62">
    <property type="entry name" value="SERINE ENDOPROTEASE DEGS"/>
    <property type="match status" value="1"/>
</dbReference>
<dbReference type="PANTHER" id="PTHR43019">
    <property type="entry name" value="SERINE ENDOPROTEASE DEGS"/>
    <property type="match status" value="1"/>
</dbReference>
<evidence type="ECO:0000256" key="1">
    <source>
        <dbReference type="SAM" id="MobiDB-lite"/>
    </source>
</evidence>
<gene>
    <name evidence="4" type="ORF">B0I31_104324</name>
</gene>
<feature type="compositionally biased region" description="Polar residues" evidence="1">
    <location>
        <begin position="218"/>
        <end position="230"/>
    </location>
</feature>
<feature type="transmembrane region" description="Helical" evidence="2">
    <location>
        <begin position="356"/>
        <end position="380"/>
    </location>
</feature>
<organism evidence="4 5">
    <name type="scientific">Saccharothrix carnea</name>
    <dbReference type="NCBI Taxonomy" id="1280637"/>
    <lineage>
        <taxon>Bacteria</taxon>
        <taxon>Bacillati</taxon>
        <taxon>Actinomycetota</taxon>
        <taxon>Actinomycetes</taxon>
        <taxon>Pseudonocardiales</taxon>
        <taxon>Pseudonocardiaceae</taxon>
        <taxon>Saccharothrix</taxon>
    </lineage>
</organism>
<feature type="signal peptide" evidence="3">
    <location>
        <begin position="1"/>
        <end position="20"/>
    </location>
</feature>
<reference evidence="4 5" key="1">
    <citation type="submission" date="2018-03" db="EMBL/GenBank/DDBJ databases">
        <title>Genomic Encyclopedia of Type Strains, Phase III (KMG-III): the genomes of soil and plant-associated and newly described type strains.</title>
        <authorList>
            <person name="Whitman W."/>
        </authorList>
    </citation>
    <scope>NUCLEOTIDE SEQUENCE [LARGE SCALE GENOMIC DNA]</scope>
    <source>
        <strain evidence="4 5">CGMCC 4.7097</strain>
    </source>
</reference>
<keyword evidence="2" id="KW-0472">Membrane</keyword>